<comment type="caution">
    <text evidence="1">The sequence shown here is derived from an EMBL/GenBank/DDBJ whole genome shotgun (WGS) entry which is preliminary data.</text>
</comment>
<dbReference type="InterPro" id="IPR006461">
    <property type="entry name" value="PLAC_motif_containing"/>
</dbReference>
<name>A0AAN6MPJ5_9PEZI</name>
<gene>
    <name evidence="1" type="ORF">C8A05DRAFT_31722</name>
</gene>
<proteinExistence type="predicted"/>
<organism evidence="1 2">
    <name type="scientific">Staphylotrichum tortipilum</name>
    <dbReference type="NCBI Taxonomy" id="2831512"/>
    <lineage>
        <taxon>Eukaryota</taxon>
        <taxon>Fungi</taxon>
        <taxon>Dikarya</taxon>
        <taxon>Ascomycota</taxon>
        <taxon>Pezizomycotina</taxon>
        <taxon>Sordariomycetes</taxon>
        <taxon>Sordariomycetidae</taxon>
        <taxon>Sordariales</taxon>
        <taxon>Chaetomiaceae</taxon>
        <taxon>Staphylotrichum</taxon>
    </lineage>
</organism>
<dbReference type="AlphaFoldDB" id="A0AAN6MPJ5"/>
<sequence>MSQVEPIKPHEWQDGLCDICDGGHCMEGCFCPCLLVNKTDELIEEPDAKKVHGCGVWCIGHFCLNLCGGFGGVLSCIQRTKIRKRYGIEGGVCGDFWRNLCCPCCSVIQQYKEVEKRRDALVNKAGYQRPAGMPRMG</sequence>
<dbReference type="NCBIfam" id="TIGR01571">
    <property type="entry name" value="A_thal_Cys_rich"/>
    <property type="match status" value="1"/>
</dbReference>
<reference evidence="1" key="1">
    <citation type="journal article" date="2023" name="Mol. Phylogenet. Evol.">
        <title>Genome-scale phylogeny and comparative genomics of the fungal order Sordariales.</title>
        <authorList>
            <person name="Hensen N."/>
            <person name="Bonometti L."/>
            <person name="Westerberg I."/>
            <person name="Brannstrom I.O."/>
            <person name="Guillou S."/>
            <person name="Cros-Aarteil S."/>
            <person name="Calhoun S."/>
            <person name="Haridas S."/>
            <person name="Kuo A."/>
            <person name="Mondo S."/>
            <person name="Pangilinan J."/>
            <person name="Riley R."/>
            <person name="LaButti K."/>
            <person name="Andreopoulos B."/>
            <person name="Lipzen A."/>
            <person name="Chen C."/>
            <person name="Yan M."/>
            <person name="Daum C."/>
            <person name="Ng V."/>
            <person name="Clum A."/>
            <person name="Steindorff A."/>
            <person name="Ohm R.A."/>
            <person name="Martin F."/>
            <person name="Silar P."/>
            <person name="Natvig D.O."/>
            <person name="Lalanne C."/>
            <person name="Gautier V."/>
            <person name="Ament-Velasquez S.L."/>
            <person name="Kruys A."/>
            <person name="Hutchinson M.I."/>
            <person name="Powell A.J."/>
            <person name="Barry K."/>
            <person name="Miller A.N."/>
            <person name="Grigoriev I.V."/>
            <person name="Debuchy R."/>
            <person name="Gladieux P."/>
            <person name="Hiltunen Thoren M."/>
            <person name="Johannesson H."/>
        </authorList>
    </citation>
    <scope>NUCLEOTIDE SEQUENCE</scope>
    <source>
        <strain evidence="1">CBS 103.79</strain>
    </source>
</reference>
<evidence type="ECO:0000313" key="1">
    <source>
        <dbReference type="EMBL" id="KAK3904494.1"/>
    </source>
</evidence>
<dbReference type="Pfam" id="PF04749">
    <property type="entry name" value="PLAC8"/>
    <property type="match status" value="1"/>
</dbReference>
<accession>A0AAN6MPJ5</accession>
<dbReference type="PANTHER" id="PTHR15907">
    <property type="entry name" value="DUF614 FAMILY PROTEIN-RELATED"/>
    <property type="match status" value="1"/>
</dbReference>
<dbReference type="Proteomes" id="UP001303889">
    <property type="component" value="Unassembled WGS sequence"/>
</dbReference>
<evidence type="ECO:0000313" key="2">
    <source>
        <dbReference type="Proteomes" id="UP001303889"/>
    </source>
</evidence>
<protein>
    <submittedName>
        <fullName evidence="1">PLAC8 family-domain-containing protein</fullName>
    </submittedName>
</protein>
<reference evidence="1" key="2">
    <citation type="submission" date="2023-05" db="EMBL/GenBank/DDBJ databases">
        <authorList>
            <consortium name="Lawrence Berkeley National Laboratory"/>
            <person name="Steindorff A."/>
            <person name="Hensen N."/>
            <person name="Bonometti L."/>
            <person name="Westerberg I."/>
            <person name="Brannstrom I.O."/>
            <person name="Guillou S."/>
            <person name="Cros-Aarteil S."/>
            <person name="Calhoun S."/>
            <person name="Haridas S."/>
            <person name="Kuo A."/>
            <person name="Mondo S."/>
            <person name="Pangilinan J."/>
            <person name="Riley R."/>
            <person name="Labutti K."/>
            <person name="Andreopoulos B."/>
            <person name="Lipzen A."/>
            <person name="Chen C."/>
            <person name="Yanf M."/>
            <person name="Daum C."/>
            <person name="Ng V."/>
            <person name="Clum A."/>
            <person name="Ohm R."/>
            <person name="Martin F."/>
            <person name="Silar P."/>
            <person name="Natvig D."/>
            <person name="Lalanne C."/>
            <person name="Gautier V."/>
            <person name="Ament-Velasquez S.L."/>
            <person name="Kruys A."/>
            <person name="Hutchinson M.I."/>
            <person name="Powell A.J."/>
            <person name="Barry K."/>
            <person name="Miller A.N."/>
            <person name="Grigoriev I.V."/>
            <person name="Debuchy R."/>
            <person name="Gladieux P."/>
            <person name="Thoren M.H."/>
            <person name="Johannesson H."/>
        </authorList>
    </citation>
    <scope>NUCLEOTIDE SEQUENCE</scope>
    <source>
        <strain evidence="1">CBS 103.79</strain>
    </source>
</reference>
<dbReference type="EMBL" id="MU855395">
    <property type="protein sequence ID" value="KAK3904494.1"/>
    <property type="molecule type" value="Genomic_DNA"/>
</dbReference>
<keyword evidence="2" id="KW-1185">Reference proteome</keyword>